<dbReference type="Proteomes" id="UP000095780">
    <property type="component" value="Unassembled WGS sequence"/>
</dbReference>
<evidence type="ECO:0000313" key="2">
    <source>
        <dbReference type="EMBL" id="CUQ82024.1"/>
    </source>
</evidence>
<proteinExistence type="predicted"/>
<dbReference type="InterPro" id="IPR029058">
    <property type="entry name" value="AB_hydrolase_fold"/>
</dbReference>
<dbReference type="SUPFAM" id="SSF53474">
    <property type="entry name" value="alpha/beta-Hydrolases"/>
    <property type="match status" value="1"/>
</dbReference>
<dbReference type="EMBL" id="CZBV01000002">
    <property type="protein sequence ID" value="CUQ82024.1"/>
    <property type="molecule type" value="Genomic_DNA"/>
</dbReference>
<protein>
    <submittedName>
        <fullName evidence="2">Plasmodium subtelomeric family</fullName>
    </submittedName>
</protein>
<organism evidence="2 3">
    <name type="scientific">Lachnospira eligens</name>
    <dbReference type="NCBI Taxonomy" id="39485"/>
    <lineage>
        <taxon>Bacteria</taxon>
        <taxon>Bacillati</taxon>
        <taxon>Bacillota</taxon>
        <taxon>Clostridia</taxon>
        <taxon>Lachnospirales</taxon>
        <taxon>Lachnospiraceae</taxon>
        <taxon>Lachnospira</taxon>
    </lineage>
</organism>
<dbReference type="Pfam" id="PF12146">
    <property type="entry name" value="Hydrolase_4"/>
    <property type="match status" value="1"/>
</dbReference>
<dbReference type="Gene3D" id="3.40.50.1820">
    <property type="entry name" value="alpha/beta hydrolase"/>
    <property type="match status" value="1"/>
</dbReference>
<dbReference type="RefSeq" id="WP_055286303.1">
    <property type="nucleotide sequence ID" value="NZ_CABIXW010000002.1"/>
</dbReference>
<dbReference type="InterPro" id="IPR051044">
    <property type="entry name" value="MAG_DAG_Lipase"/>
</dbReference>
<evidence type="ECO:0000313" key="3">
    <source>
        <dbReference type="Proteomes" id="UP000095780"/>
    </source>
</evidence>
<reference evidence="2 3" key="1">
    <citation type="submission" date="2015-09" db="EMBL/GenBank/DDBJ databases">
        <authorList>
            <consortium name="Pathogen Informatics"/>
        </authorList>
    </citation>
    <scope>NUCLEOTIDE SEQUENCE [LARGE SCALE GENOMIC DNA]</scope>
    <source>
        <strain evidence="2 3">2789STDY5834878</strain>
    </source>
</reference>
<dbReference type="InterPro" id="IPR022742">
    <property type="entry name" value="Hydrolase_4"/>
</dbReference>
<evidence type="ECO:0000259" key="1">
    <source>
        <dbReference type="Pfam" id="PF12146"/>
    </source>
</evidence>
<gene>
    <name evidence="2" type="ORF">ERS852492_00907</name>
</gene>
<dbReference type="AlphaFoldDB" id="A0A174Z3Q5"/>
<name>A0A174Z3Q5_9FIRM</name>
<feature type="domain" description="Serine aminopeptidase S33" evidence="1">
    <location>
        <begin position="32"/>
        <end position="295"/>
    </location>
</feature>
<dbReference type="PANTHER" id="PTHR11614">
    <property type="entry name" value="PHOSPHOLIPASE-RELATED"/>
    <property type="match status" value="1"/>
</dbReference>
<sequence length="314" mass="36132">MIKKKSNSFLSCDRKTSVNVVMWCPDETEYDKPVAVLQICHGMIEYIDRYDGFARYMAERGFVVVGNDHLGHGKSVCTDDDLGFFKDKNPGEALAKDAHHLTVLIKKMYPGIPYYLAGHSMGSFVTRRYICDYGYELDGVIVMGTGHQPAPMVFAGKVLADVVRLIKGDRYRSRLISKIMFGAYNKHIKNVRTVNDWLTRDEAVVDEYNAGKLTTFLFTVNGYRGLMNMILYVRKPRNIERIPKNLPMLMISGLDDPVGEYGKGVYRAYNSYHGHIDDIDLRLYEDCRHELCNELNKEEIYEEIYGWIMNHMSK</sequence>
<accession>A0A174Z3Q5</accession>